<dbReference type="Pfam" id="PF01579">
    <property type="entry name" value="DUF19"/>
    <property type="match status" value="2"/>
</dbReference>
<evidence type="ECO:0000259" key="2">
    <source>
        <dbReference type="Pfam" id="PF01579"/>
    </source>
</evidence>
<keyword evidence="1" id="KW-0732">Signal</keyword>
<dbReference type="AlphaFoldDB" id="A0AAE9CXW0"/>
<sequence length="260" mass="29225">MIFLLFLISFSFGNAASINKTETDLSTCVKEFYTAVYSENYNCTSQYNFASNNETVAQKSLISGKSCALEILGKACTQSQFTEIFSKFENFVKSLTTEPKDKNCIDSYYKYNALKCMESLNSLGEKSKLILQMQPKINDSRVLKLIDQCEGFKTCVSPTCFQEPPTMTCGTLHLVNSEFMVCITKLQSNPLTNDKFPCLEGMDFNSKDVVTQVKLHTTHKECTKEMMKESCGDGAIVDFDERAEEMIKMYAVNANSQLGL</sequence>
<dbReference type="PANTHER" id="PTHR31897:SF6">
    <property type="entry name" value="DUF19 DOMAIN-CONTAINING PROTEIN"/>
    <property type="match status" value="1"/>
</dbReference>
<gene>
    <name evidence="3" type="ORF">L3Y34_006573</name>
</gene>
<dbReference type="Proteomes" id="UP000827892">
    <property type="component" value="Chromosome V"/>
</dbReference>
<proteinExistence type="predicted"/>
<organism evidence="3 4">
    <name type="scientific">Caenorhabditis briggsae</name>
    <dbReference type="NCBI Taxonomy" id="6238"/>
    <lineage>
        <taxon>Eukaryota</taxon>
        <taxon>Metazoa</taxon>
        <taxon>Ecdysozoa</taxon>
        <taxon>Nematoda</taxon>
        <taxon>Chromadorea</taxon>
        <taxon>Rhabditida</taxon>
        <taxon>Rhabditina</taxon>
        <taxon>Rhabditomorpha</taxon>
        <taxon>Rhabditoidea</taxon>
        <taxon>Rhabditidae</taxon>
        <taxon>Peloderinae</taxon>
        <taxon>Caenorhabditis</taxon>
    </lineage>
</organism>
<dbReference type="InterPro" id="IPR002542">
    <property type="entry name" value="T20D4.11-like_dom"/>
</dbReference>
<accession>A0AAE9CXW0</accession>
<evidence type="ECO:0000256" key="1">
    <source>
        <dbReference type="SAM" id="SignalP"/>
    </source>
</evidence>
<feature type="signal peptide" evidence="1">
    <location>
        <begin position="1"/>
        <end position="15"/>
    </location>
</feature>
<reference evidence="3 4" key="1">
    <citation type="submission" date="2022-02" db="EMBL/GenBank/DDBJ databases">
        <title>Chromosome-level reference genomes for two strains of Caenorhabditis briggsae: an improved platform for comparative genomics.</title>
        <authorList>
            <person name="Stevens L."/>
            <person name="Andersen E.C."/>
        </authorList>
    </citation>
    <scope>NUCLEOTIDE SEQUENCE [LARGE SCALE GENOMIC DNA]</scope>
    <source>
        <strain evidence="3">QX1410_ONT</strain>
        <tissue evidence="3">Whole-organism</tissue>
    </source>
</reference>
<protein>
    <recommendedName>
        <fullName evidence="2">T20D4.11-like domain-containing protein</fullName>
    </recommendedName>
</protein>
<dbReference type="EMBL" id="CP090895">
    <property type="protein sequence ID" value="ULT86922.1"/>
    <property type="molecule type" value="Genomic_DNA"/>
</dbReference>
<dbReference type="PANTHER" id="PTHR31897">
    <property type="entry name" value="PROTEIN CBG17011-RELATED"/>
    <property type="match status" value="1"/>
</dbReference>
<feature type="domain" description="T20D4.11-like" evidence="2">
    <location>
        <begin position="18"/>
        <end position="96"/>
    </location>
</feature>
<evidence type="ECO:0000313" key="4">
    <source>
        <dbReference type="Proteomes" id="UP000827892"/>
    </source>
</evidence>
<name>A0AAE9CXW0_CAEBR</name>
<feature type="chain" id="PRO_5042029073" description="T20D4.11-like domain-containing protein" evidence="1">
    <location>
        <begin position="16"/>
        <end position="260"/>
    </location>
</feature>
<evidence type="ECO:0000313" key="3">
    <source>
        <dbReference type="EMBL" id="ULT86922.1"/>
    </source>
</evidence>
<feature type="domain" description="T20D4.11-like" evidence="2">
    <location>
        <begin position="109"/>
        <end position="249"/>
    </location>
</feature>